<dbReference type="GO" id="GO:0022857">
    <property type="term" value="F:transmembrane transporter activity"/>
    <property type="evidence" value="ECO:0007669"/>
    <property type="project" value="InterPro"/>
</dbReference>
<feature type="transmembrane region" description="Helical" evidence="8">
    <location>
        <begin position="414"/>
        <end position="431"/>
    </location>
</feature>
<feature type="transmembrane region" description="Helical" evidence="8">
    <location>
        <begin position="103"/>
        <end position="122"/>
    </location>
</feature>
<reference evidence="10" key="1">
    <citation type="submission" date="2023-07" db="EMBL/GenBank/DDBJ databases">
        <title>Black Yeasts Isolated from many extreme environments.</title>
        <authorList>
            <person name="Coleine C."/>
            <person name="Stajich J.E."/>
            <person name="Selbmann L."/>
        </authorList>
    </citation>
    <scope>NUCLEOTIDE SEQUENCE</scope>
    <source>
        <strain evidence="10">CCFEE 5485</strain>
    </source>
</reference>
<evidence type="ECO:0000256" key="2">
    <source>
        <dbReference type="ARBA" id="ARBA00022448"/>
    </source>
</evidence>
<evidence type="ECO:0000256" key="7">
    <source>
        <dbReference type="SAM" id="MobiDB-lite"/>
    </source>
</evidence>
<dbReference type="AlphaFoldDB" id="A0AAE1C0M3"/>
<keyword evidence="3 8" id="KW-0812">Transmembrane</keyword>
<organism evidence="10 11">
    <name type="scientific">Recurvomyces mirabilis</name>
    <dbReference type="NCBI Taxonomy" id="574656"/>
    <lineage>
        <taxon>Eukaryota</taxon>
        <taxon>Fungi</taxon>
        <taxon>Dikarya</taxon>
        <taxon>Ascomycota</taxon>
        <taxon>Pezizomycotina</taxon>
        <taxon>Dothideomycetes</taxon>
        <taxon>Dothideomycetidae</taxon>
        <taxon>Mycosphaerellales</taxon>
        <taxon>Teratosphaeriaceae</taxon>
        <taxon>Recurvomyces</taxon>
    </lineage>
</organism>
<dbReference type="GO" id="GO:0016020">
    <property type="term" value="C:membrane"/>
    <property type="evidence" value="ECO:0007669"/>
    <property type="project" value="UniProtKB-SubCell"/>
</dbReference>
<feature type="transmembrane region" description="Helical" evidence="8">
    <location>
        <begin position="62"/>
        <end position="83"/>
    </location>
</feature>
<protein>
    <recommendedName>
        <fullName evidence="9">Major facilitator superfamily (MFS) profile domain-containing protein</fullName>
    </recommendedName>
</protein>
<dbReference type="PANTHER" id="PTHR43791">
    <property type="entry name" value="PERMEASE-RELATED"/>
    <property type="match status" value="1"/>
</dbReference>
<evidence type="ECO:0000256" key="3">
    <source>
        <dbReference type="ARBA" id="ARBA00022692"/>
    </source>
</evidence>
<evidence type="ECO:0000256" key="8">
    <source>
        <dbReference type="SAM" id="Phobius"/>
    </source>
</evidence>
<dbReference type="SUPFAM" id="SSF103473">
    <property type="entry name" value="MFS general substrate transporter"/>
    <property type="match status" value="1"/>
</dbReference>
<accession>A0AAE1C0M3</accession>
<dbReference type="InterPro" id="IPR020846">
    <property type="entry name" value="MFS_dom"/>
</dbReference>
<dbReference type="PROSITE" id="PS50850">
    <property type="entry name" value="MFS"/>
    <property type="match status" value="1"/>
</dbReference>
<feature type="transmembrane region" description="Helical" evidence="8">
    <location>
        <begin position="129"/>
        <end position="148"/>
    </location>
</feature>
<dbReference type="Gene3D" id="1.20.1250.20">
    <property type="entry name" value="MFS general substrate transporter like domains"/>
    <property type="match status" value="2"/>
</dbReference>
<feature type="transmembrane region" description="Helical" evidence="8">
    <location>
        <begin position="290"/>
        <end position="312"/>
    </location>
</feature>
<comment type="similarity">
    <text evidence="6">Belongs to the major facilitator superfamily. Allantoate permease family.</text>
</comment>
<gene>
    <name evidence="10" type="ORF">LTR78_005897</name>
</gene>
<dbReference type="EMBL" id="JAUTXT010000021">
    <property type="protein sequence ID" value="KAK3674050.1"/>
    <property type="molecule type" value="Genomic_DNA"/>
</dbReference>
<feature type="transmembrane region" description="Helical" evidence="8">
    <location>
        <begin position="355"/>
        <end position="374"/>
    </location>
</feature>
<evidence type="ECO:0000313" key="11">
    <source>
        <dbReference type="Proteomes" id="UP001274830"/>
    </source>
</evidence>
<dbReference type="Proteomes" id="UP001274830">
    <property type="component" value="Unassembled WGS sequence"/>
</dbReference>
<keyword evidence="4 8" id="KW-1133">Transmembrane helix</keyword>
<keyword evidence="2" id="KW-0813">Transport</keyword>
<evidence type="ECO:0000256" key="5">
    <source>
        <dbReference type="ARBA" id="ARBA00023136"/>
    </source>
</evidence>
<feature type="region of interest" description="Disordered" evidence="7">
    <location>
        <begin position="1"/>
        <end position="22"/>
    </location>
</feature>
<feature type="transmembrane region" description="Helical" evidence="8">
    <location>
        <begin position="188"/>
        <end position="209"/>
    </location>
</feature>
<dbReference type="InterPro" id="IPR036259">
    <property type="entry name" value="MFS_trans_sf"/>
</dbReference>
<comment type="subcellular location">
    <subcellularLocation>
        <location evidence="1">Membrane</location>
        <topology evidence="1">Multi-pass membrane protein</topology>
    </subcellularLocation>
</comment>
<evidence type="ECO:0000256" key="4">
    <source>
        <dbReference type="ARBA" id="ARBA00022989"/>
    </source>
</evidence>
<keyword evidence="11" id="KW-1185">Reference proteome</keyword>
<keyword evidence="5 8" id="KW-0472">Membrane</keyword>
<dbReference type="PANTHER" id="PTHR43791:SF40">
    <property type="entry name" value="THIAMINE PATHWAY TRANSPORTER THI73"/>
    <property type="match status" value="1"/>
</dbReference>
<dbReference type="Pfam" id="PF07690">
    <property type="entry name" value="MFS_1"/>
    <property type="match status" value="1"/>
</dbReference>
<evidence type="ECO:0000313" key="10">
    <source>
        <dbReference type="EMBL" id="KAK3674050.1"/>
    </source>
</evidence>
<feature type="domain" description="Major facilitator superfamily (MFS) profile" evidence="9">
    <location>
        <begin position="62"/>
        <end position="473"/>
    </location>
</feature>
<evidence type="ECO:0000256" key="6">
    <source>
        <dbReference type="ARBA" id="ARBA00037968"/>
    </source>
</evidence>
<feature type="transmembrane region" description="Helical" evidence="8">
    <location>
        <begin position="443"/>
        <end position="468"/>
    </location>
</feature>
<sequence length="509" mass="55268">MSSLNDRTKSSGSTAEVEARVSARDDGNVDQAYLFLSSVNENGLALSGADRRKLLAKIDWRIVPIMFLCYAVSFVDKVSLNYAAVMGLTNDLKLRGNDFSNTATAFFAAYLIAEIPTIFILNKVPVAKWLGANVVLWGIATACTAAAHDFSSLLTARIFLGILQAAIAPSLMLLSSQYYTKAEQGPRFAFWYCGLGVGQIVGGLASYGFQHVHKHDFQGWRLMFVVLGCVTVLIGGATVLFLPDSPMSASFLTIPERAAVLKHVETNRTGVLNRHIKPRQIQEGLLDPQLWLLALMTILATIPSGVVSTYSATLIKGLGYRTTTAALLNMPSGIISIASVLIAGYGTRSTSNRGLWYAGVCLPAILGGALMSFMSKKNEGGLLAGIYLVNCIVATFPIALQWTAANVAGSSKRTFGAALLAFAFGVGNIIGPQTFQARDAPDYYPAKITVVVSQAAAAMLAVVLTVYYRWVNTQRDRKPDGYVNNIIESEQEKWQNLTDKQDRYFRYVY</sequence>
<comment type="caution">
    <text evidence="10">The sequence shown here is derived from an EMBL/GenBank/DDBJ whole genome shotgun (WGS) entry which is preliminary data.</text>
</comment>
<dbReference type="InterPro" id="IPR011701">
    <property type="entry name" value="MFS"/>
</dbReference>
<feature type="transmembrane region" description="Helical" evidence="8">
    <location>
        <begin position="154"/>
        <end position="176"/>
    </location>
</feature>
<dbReference type="FunFam" id="1.20.1250.20:FF:000064">
    <property type="entry name" value="MFS allantoate transporter"/>
    <property type="match status" value="1"/>
</dbReference>
<feature type="transmembrane region" description="Helical" evidence="8">
    <location>
        <begin position="324"/>
        <end position="343"/>
    </location>
</feature>
<evidence type="ECO:0000256" key="1">
    <source>
        <dbReference type="ARBA" id="ARBA00004141"/>
    </source>
</evidence>
<proteinExistence type="inferred from homology"/>
<evidence type="ECO:0000259" key="9">
    <source>
        <dbReference type="PROSITE" id="PS50850"/>
    </source>
</evidence>
<feature type="transmembrane region" description="Helical" evidence="8">
    <location>
        <begin position="380"/>
        <end position="402"/>
    </location>
</feature>
<feature type="transmembrane region" description="Helical" evidence="8">
    <location>
        <begin position="221"/>
        <end position="242"/>
    </location>
</feature>
<feature type="compositionally biased region" description="Polar residues" evidence="7">
    <location>
        <begin position="1"/>
        <end position="14"/>
    </location>
</feature>
<name>A0AAE1C0M3_9PEZI</name>